<feature type="region of interest" description="Disordered" evidence="1">
    <location>
        <begin position="95"/>
        <end position="115"/>
    </location>
</feature>
<gene>
    <name evidence="2" type="ORF">LIPSTDRAFT_68353</name>
</gene>
<feature type="region of interest" description="Disordered" evidence="1">
    <location>
        <begin position="131"/>
        <end position="160"/>
    </location>
</feature>
<organism evidence="2 3">
    <name type="scientific">Lipomyces starkeyi NRRL Y-11557</name>
    <dbReference type="NCBI Taxonomy" id="675824"/>
    <lineage>
        <taxon>Eukaryota</taxon>
        <taxon>Fungi</taxon>
        <taxon>Dikarya</taxon>
        <taxon>Ascomycota</taxon>
        <taxon>Saccharomycotina</taxon>
        <taxon>Lipomycetes</taxon>
        <taxon>Lipomycetales</taxon>
        <taxon>Lipomycetaceae</taxon>
        <taxon>Lipomyces</taxon>
    </lineage>
</organism>
<dbReference type="EMBL" id="KV454290">
    <property type="protein sequence ID" value="ODQ75729.1"/>
    <property type="molecule type" value="Genomic_DNA"/>
</dbReference>
<evidence type="ECO:0000256" key="1">
    <source>
        <dbReference type="SAM" id="MobiDB-lite"/>
    </source>
</evidence>
<feature type="region of interest" description="Disordered" evidence="1">
    <location>
        <begin position="264"/>
        <end position="312"/>
    </location>
</feature>
<feature type="compositionally biased region" description="Polar residues" evidence="1">
    <location>
        <begin position="266"/>
        <end position="310"/>
    </location>
</feature>
<feature type="compositionally biased region" description="Polar residues" evidence="1">
    <location>
        <begin position="99"/>
        <end position="115"/>
    </location>
</feature>
<feature type="compositionally biased region" description="Polar residues" evidence="1">
    <location>
        <begin position="222"/>
        <end position="237"/>
    </location>
</feature>
<dbReference type="Proteomes" id="UP000094385">
    <property type="component" value="Unassembled WGS sequence"/>
</dbReference>
<evidence type="ECO:0000313" key="3">
    <source>
        <dbReference type="Proteomes" id="UP000094385"/>
    </source>
</evidence>
<keyword evidence="3" id="KW-1185">Reference proteome</keyword>
<accession>A0A1E3QDF0</accession>
<proteinExistence type="predicted"/>
<dbReference type="Pfam" id="PF03525">
    <property type="entry name" value="Meiotic_rec114"/>
    <property type="match status" value="1"/>
</dbReference>
<protein>
    <submittedName>
        <fullName evidence="2">Uncharacterized protein</fullName>
    </submittedName>
</protein>
<sequence>MWRSEILENVDVAAIGKLNLSQSPLTVIVRSPCIGIKYAYREPYGQIMIRRFQIRFANDELFAACLRQFEKYGCLIKGASGLSSMSGSHSMISSTQQSAASVTEGGSQSTSSRSYLPSALTSIPSYGSQYLTQSEGNIGNSPNFSGSPMPLQPDRDAQLTQTSGAGIAASVHAAGRICVTPSLSNNVTQRDENMGNNTNLNENRVLSQPNFDSQWTFAPASSTLSSVHSTGHTSYLSTPREHESNFTVANGLLNIGPMYRPATDMPINTRSPPRMTTPSAYSPSKSTDSSYVSASNTSTNTIDSPVSRSENSVRDGCQKSLKMPSCIELPISSADYSARNIPMLQRKRNIEDRNAGFDDKEIEKMIVECLKDPTFTILLDQVSRVLKTSNP</sequence>
<dbReference type="GO" id="GO:0007131">
    <property type="term" value="P:reciprocal meiotic recombination"/>
    <property type="evidence" value="ECO:0007669"/>
    <property type="project" value="InterPro"/>
</dbReference>
<reference evidence="2 3" key="1">
    <citation type="journal article" date="2016" name="Proc. Natl. Acad. Sci. U.S.A.">
        <title>Comparative genomics of biotechnologically important yeasts.</title>
        <authorList>
            <person name="Riley R."/>
            <person name="Haridas S."/>
            <person name="Wolfe K.H."/>
            <person name="Lopes M.R."/>
            <person name="Hittinger C.T."/>
            <person name="Goeker M."/>
            <person name="Salamov A.A."/>
            <person name="Wisecaver J.H."/>
            <person name="Long T.M."/>
            <person name="Calvey C.H."/>
            <person name="Aerts A.L."/>
            <person name="Barry K.W."/>
            <person name="Choi C."/>
            <person name="Clum A."/>
            <person name="Coughlan A.Y."/>
            <person name="Deshpande S."/>
            <person name="Douglass A.P."/>
            <person name="Hanson S.J."/>
            <person name="Klenk H.-P."/>
            <person name="LaButti K.M."/>
            <person name="Lapidus A."/>
            <person name="Lindquist E.A."/>
            <person name="Lipzen A.M."/>
            <person name="Meier-Kolthoff J.P."/>
            <person name="Ohm R.A."/>
            <person name="Otillar R.P."/>
            <person name="Pangilinan J.L."/>
            <person name="Peng Y."/>
            <person name="Rokas A."/>
            <person name="Rosa C.A."/>
            <person name="Scheuner C."/>
            <person name="Sibirny A.A."/>
            <person name="Slot J.C."/>
            <person name="Stielow J.B."/>
            <person name="Sun H."/>
            <person name="Kurtzman C.P."/>
            <person name="Blackwell M."/>
            <person name="Grigoriev I.V."/>
            <person name="Jeffries T.W."/>
        </authorList>
    </citation>
    <scope>NUCLEOTIDE SEQUENCE [LARGE SCALE GENOMIC DNA]</scope>
    <source>
        <strain evidence="2 3">NRRL Y-11557</strain>
    </source>
</reference>
<dbReference type="AlphaFoldDB" id="A0A1E3QDF0"/>
<feature type="region of interest" description="Disordered" evidence="1">
    <location>
        <begin position="222"/>
        <end position="241"/>
    </location>
</feature>
<dbReference type="InterPro" id="IPR004354">
    <property type="entry name" value="Meiotic_Rec114"/>
</dbReference>
<feature type="compositionally biased region" description="Polar residues" evidence="1">
    <location>
        <begin position="131"/>
        <end position="146"/>
    </location>
</feature>
<evidence type="ECO:0000313" key="2">
    <source>
        <dbReference type="EMBL" id="ODQ75729.1"/>
    </source>
</evidence>
<name>A0A1E3QDF0_LIPST</name>
<dbReference type="OrthoDB" id="5360255at2759"/>